<dbReference type="InterPro" id="IPR010723">
    <property type="entry name" value="HemN_C"/>
</dbReference>
<dbReference type="GO" id="GO:0005737">
    <property type="term" value="C:cytoplasm"/>
    <property type="evidence" value="ECO:0007669"/>
    <property type="project" value="TreeGrafter"/>
</dbReference>
<dbReference type="SUPFAM" id="SSF102114">
    <property type="entry name" value="Radical SAM enzymes"/>
    <property type="match status" value="1"/>
</dbReference>
<dbReference type="SMART" id="SM00729">
    <property type="entry name" value="Elp3"/>
    <property type="match status" value="1"/>
</dbReference>
<feature type="region of interest" description="Disordered" evidence="1">
    <location>
        <begin position="1"/>
        <end position="28"/>
    </location>
</feature>
<sequence length="450" mass="50966">MEPLKISLVGDAPPPPPAEAPADYRGETPNRNGFVVAWPPQRYWKSASETDLTGEKPLHLYFHIPYCLQRCRYCFYKIEILSDSSHAQRERYVSALCREIELVADAHRLRGRAVRSIYFGGGTPSVIPPEQLARIKRTIERCFRLEDPEFVFEIEPITLNNRMIDGLANLGVNRISFGIQSFDDRVVALTGRHDTDEKNSRAIERALQTGAVVNVDLLAGLEGETMDSWQHSIDRAIALGVHAVTVYKMELYSNAHYMSEIRQGKLSLPSEDEELAFARWGLDRLRDNGYAPSTYFTFTREGKYPQHHIISRWRGEDLYGFGASAFGTVAGHARQNVSEIDVYLERVESGRIPTQRVLELSSADHMMRDLVMGLKTTVIDLDEYRRRHGLRLDHALADEIAHLSREGLVAVEDGRLRLTDEGIVYGDYSGRYLGAGLRRVFTGDTKPLRA</sequence>
<dbReference type="SFLD" id="SFLDG01065">
    <property type="entry name" value="anaerobic_coproporphyrinogen-I"/>
    <property type="match status" value="1"/>
</dbReference>
<evidence type="ECO:0000313" key="3">
    <source>
        <dbReference type="EMBL" id="ROU07957.1"/>
    </source>
</evidence>
<dbReference type="GO" id="GO:0006779">
    <property type="term" value="P:porphyrin-containing compound biosynthetic process"/>
    <property type="evidence" value="ECO:0007669"/>
    <property type="project" value="TreeGrafter"/>
</dbReference>
<accession>A0A3N2RKH2</accession>
<dbReference type="EMBL" id="RCTY01000019">
    <property type="protein sequence ID" value="ROU07957.1"/>
    <property type="molecule type" value="Genomic_DNA"/>
</dbReference>
<dbReference type="PANTHER" id="PTHR13932">
    <property type="entry name" value="COPROPORPHYRINIGEN III OXIDASE"/>
    <property type="match status" value="1"/>
</dbReference>
<dbReference type="GO" id="GO:0051539">
    <property type="term" value="F:4 iron, 4 sulfur cluster binding"/>
    <property type="evidence" value="ECO:0007669"/>
    <property type="project" value="TreeGrafter"/>
</dbReference>
<dbReference type="InterPro" id="IPR034505">
    <property type="entry name" value="Coproporphyrinogen-III_oxidase"/>
</dbReference>
<dbReference type="Pfam" id="PF04055">
    <property type="entry name" value="Radical_SAM"/>
    <property type="match status" value="1"/>
</dbReference>
<proteinExistence type="predicted"/>
<dbReference type="AlphaFoldDB" id="A0A3N2RKH2"/>
<dbReference type="Pfam" id="PF06969">
    <property type="entry name" value="HemN_C"/>
    <property type="match status" value="1"/>
</dbReference>
<dbReference type="InterPro" id="IPR023404">
    <property type="entry name" value="rSAM_horseshoe"/>
</dbReference>
<comment type="caution">
    <text evidence="3">The sequence shown here is derived from an EMBL/GenBank/DDBJ whole genome shotgun (WGS) entry which is preliminary data.</text>
</comment>
<dbReference type="InterPro" id="IPR058240">
    <property type="entry name" value="rSAM_sf"/>
</dbReference>
<evidence type="ECO:0000256" key="1">
    <source>
        <dbReference type="SAM" id="MobiDB-lite"/>
    </source>
</evidence>
<feature type="domain" description="Radical SAM core" evidence="2">
    <location>
        <begin position="52"/>
        <end position="291"/>
    </location>
</feature>
<dbReference type="GO" id="GO:0003824">
    <property type="term" value="F:catalytic activity"/>
    <property type="evidence" value="ECO:0007669"/>
    <property type="project" value="InterPro"/>
</dbReference>
<dbReference type="PANTHER" id="PTHR13932:SF5">
    <property type="entry name" value="RADICAL S-ADENOSYL METHIONINE DOMAIN-CONTAINING PROTEIN 1, MITOCHONDRIAL"/>
    <property type="match status" value="1"/>
</dbReference>
<name>A0A3N2RKH2_LYSEN</name>
<dbReference type="CDD" id="cd01335">
    <property type="entry name" value="Radical_SAM"/>
    <property type="match status" value="1"/>
</dbReference>
<organism evidence="3 4">
    <name type="scientific">Lysobacter enzymogenes</name>
    <dbReference type="NCBI Taxonomy" id="69"/>
    <lineage>
        <taxon>Bacteria</taxon>
        <taxon>Pseudomonadati</taxon>
        <taxon>Pseudomonadota</taxon>
        <taxon>Gammaproteobacteria</taxon>
        <taxon>Lysobacterales</taxon>
        <taxon>Lysobacteraceae</taxon>
        <taxon>Lysobacter</taxon>
    </lineage>
</organism>
<dbReference type="RefSeq" id="WP_123646774.1">
    <property type="nucleotide sequence ID" value="NZ_RCTY01000019.1"/>
</dbReference>
<dbReference type="SFLD" id="SFLDG01082">
    <property type="entry name" value="B12-binding_domain_containing"/>
    <property type="match status" value="1"/>
</dbReference>
<dbReference type="Gene3D" id="3.80.30.20">
    <property type="entry name" value="tm_1862 like domain"/>
    <property type="match status" value="1"/>
</dbReference>
<dbReference type="Proteomes" id="UP000275910">
    <property type="component" value="Unassembled WGS sequence"/>
</dbReference>
<reference evidence="3 4" key="1">
    <citation type="submission" date="2018-10" db="EMBL/GenBank/DDBJ databases">
        <title>The genome of Lysobacter enzymogenes OH11.</title>
        <authorList>
            <person name="Liu F."/>
            <person name="Zhao Y."/>
            <person name="Qian G."/>
            <person name="Chen Y."/>
            <person name="Xu H."/>
        </authorList>
    </citation>
    <scope>NUCLEOTIDE SEQUENCE [LARGE SCALE GENOMIC DNA]</scope>
    <source>
        <strain evidence="3 4">OH11</strain>
    </source>
</reference>
<evidence type="ECO:0000313" key="4">
    <source>
        <dbReference type="Proteomes" id="UP000275910"/>
    </source>
</evidence>
<dbReference type="PROSITE" id="PS51918">
    <property type="entry name" value="RADICAL_SAM"/>
    <property type="match status" value="1"/>
</dbReference>
<protein>
    <submittedName>
        <fullName evidence="3">Coproporphyrinogen III oxidase family protein</fullName>
    </submittedName>
</protein>
<gene>
    <name evidence="3" type="ORF">D9T17_07105</name>
</gene>
<evidence type="ECO:0000259" key="2">
    <source>
        <dbReference type="PROSITE" id="PS51918"/>
    </source>
</evidence>
<dbReference type="InterPro" id="IPR006638">
    <property type="entry name" value="Elp3/MiaA/NifB-like_rSAM"/>
</dbReference>
<dbReference type="SFLD" id="SFLDS00029">
    <property type="entry name" value="Radical_SAM"/>
    <property type="match status" value="1"/>
</dbReference>
<dbReference type="InterPro" id="IPR007197">
    <property type="entry name" value="rSAM"/>
</dbReference>